<dbReference type="PANTHER" id="PTHR20982">
    <property type="entry name" value="RIBOSOME RECYCLING FACTOR"/>
    <property type="match status" value="1"/>
</dbReference>
<evidence type="ECO:0000256" key="2">
    <source>
        <dbReference type="ARBA" id="ARBA00022917"/>
    </source>
</evidence>
<feature type="domain" description="Ribosome recycling factor" evidence="3">
    <location>
        <begin position="26"/>
        <end position="182"/>
    </location>
</feature>
<dbReference type="AlphaFoldDB" id="A0A0L0MJW7"/>
<dbReference type="GO" id="GO:0043023">
    <property type="term" value="F:ribosomal large subunit binding"/>
    <property type="evidence" value="ECO:0007669"/>
    <property type="project" value="TreeGrafter"/>
</dbReference>
<dbReference type="FunFam" id="3.30.1360.40:FF:000001">
    <property type="entry name" value="Ribosome-recycling factor"/>
    <property type="match status" value="1"/>
</dbReference>
<dbReference type="SUPFAM" id="SSF55194">
    <property type="entry name" value="Ribosome recycling factor, RRF"/>
    <property type="match status" value="1"/>
</dbReference>
<evidence type="ECO:0000313" key="4">
    <source>
        <dbReference type="EMBL" id="KND62570.1"/>
    </source>
</evidence>
<dbReference type="EMBL" id="JPSQ01000049">
    <property type="protein sequence ID" value="KND62570.1"/>
    <property type="molecule type" value="Genomic_DNA"/>
</dbReference>
<proteinExistence type="inferred from homology"/>
<dbReference type="Pfam" id="PF01765">
    <property type="entry name" value="RRF"/>
    <property type="match status" value="1"/>
</dbReference>
<name>A0A0L0MJW7_9MOLU</name>
<dbReference type="Gene3D" id="3.30.1360.40">
    <property type="match status" value="1"/>
</dbReference>
<dbReference type="Proteomes" id="UP000037086">
    <property type="component" value="Unassembled WGS sequence"/>
</dbReference>
<evidence type="ECO:0000313" key="5">
    <source>
        <dbReference type="Proteomes" id="UP000037086"/>
    </source>
</evidence>
<reference evidence="4 5" key="1">
    <citation type="journal article" date="2015" name="BMC Microbiol.">
        <title>'Candidatus Phytoplasma phoenicium' associated with almond witches'-broom disease: from draft genome to genetic diversity among strain populations.</title>
        <authorList>
            <person name="Quaglino F."/>
            <person name="Kube M."/>
            <person name="Jawhari M."/>
            <person name="Abou-Jawdah Y."/>
            <person name="Siewert C."/>
            <person name="Choueiri E."/>
            <person name="Sobh H."/>
            <person name="Casati P."/>
            <person name="Tedeschi R."/>
            <person name="Molino Lova M."/>
            <person name="Alma A."/>
            <person name="Bianco P.A."/>
        </authorList>
    </citation>
    <scope>NUCLEOTIDE SEQUENCE [LARGE SCALE GENOMIC DNA]</scope>
    <source>
        <strain evidence="4 5">SA213</strain>
    </source>
</reference>
<sequence length="184" mass="21457">MEELAKVILIELEQKMLQTQKIMLGKFADIRTGVANPQILDKITLNYYGVETALKNLSFISVVEGHQIHIKPFDPNLTHDIQKTLLTSNLGITPQNEGQIVKIIFPKPTEEKRKILIKDIHKIEEKTKVIIRNIRRMGNDKIKKIKLNQYLENVFLKQIQELNNKWIKIIEKDTLNKNNELLKI</sequence>
<dbReference type="InterPro" id="IPR002661">
    <property type="entry name" value="Ribosome_recyc_fac"/>
</dbReference>
<protein>
    <submittedName>
        <fullName evidence="4">Ribosome recycling factor</fullName>
    </submittedName>
</protein>
<organism evidence="4 5">
    <name type="scientific">Candidatus Phytoplasma phoenicium</name>
    <dbReference type="NCBI Taxonomy" id="198422"/>
    <lineage>
        <taxon>Bacteria</taxon>
        <taxon>Bacillati</taxon>
        <taxon>Mycoplasmatota</taxon>
        <taxon>Mollicutes</taxon>
        <taxon>Acholeplasmatales</taxon>
        <taxon>Acholeplasmataceae</taxon>
        <taxon>Candidatus Phytoplasma</taxon>
        <taxon>16SrIX (Pigeon pea witches'-broom group)</taxon>
    </lineage>
</organism>
<dbReference type="GO" id="GO:0006412">
    <property type="term" value="P:translation"/>
    <property type="evidence" value="ECO:0007669"/>
    <property type="project" value="UniProtKB-KW"/>
</dbReference>
<keyword evidence="2" id="KW-0648">Protein biosynthesis</keyword>
<keyword evidence="5" id="KW-1185">Reference proteome</keyword>
<dbReference type="RefSeq" id="WP_050337293.1">
    <property type="nucleotide sequence ID" value="NZ_JPSQ01000049.1"/>
</dbReference>
<dbReference type="PANTHER" id="PTHR20982:SF3">
    <property type="entry name" value="MITOCHONDRIAL RIBOSOME RECYCLING FACTOR PSEUDO 1"/>
    <property type="match status" value="1"/>
</dbReference>
<evidence type="ECO:0000256" key="1">
    <source>
        <dbReference type="ARBA" id="ARBA00005912"/>
    </source>
</evidence>
<comment type="caution">
    <text evidence="4">The sequence shown here is derived from an EMBL/GenBank/DDBJ whole genome shotgun (WGS) entry which is preliminary data.</text>
</comment>
<accession>A0A0L0MJW7</accession>
<dbReference type="PATRIC" id="fig|198422.3.peg.224"/>
<gene>
    <name evidence="4" type="primary">frr</name>
    <name evidence="4" type="ORF">AlmWB_02380</name>
</gene>
<comment type="similarity">
    <text evidence="1">Belongs to the RRF family.</text>
</comment>
<evidence type="ECO:0000259" key="3">
    <source>
        <dbReference type="Pfam" id="PF01765"/>
    </source>
</evidence>
<dbReference type="InterPro" id="IPR036191">
    <property type="entry name" value="RRF_sf"/>
</dbReference>
<dbReference type="InterPro" id="IPR023584">
    <property type="entry name" value="Ribosome_recyc_fac_dom"/>
</dbReference>
<dbReference type="OrthoDB" id="9804006at2"/>
<dbReference type="Gene3D" id="1.10.132.20">
    <property type="entry name" value="Ribosome-recycling factor"/>
    <property type="match status" value="1"/>
</dbReference>